<sequence length="475" mass="52214">MRMIGEKKRMKKALGLVSTVILAGSLIGGPVASASTHDALMKKAQKISMNDDYDEWEYVPEVEPNNSFKQANLLITDDVATGKLTDQDEDFYKLEVEADEPVSLSFGAGTDEEEPTMEVWVDLYDENQNKLTPDFEDGEYGYYGAIEELEPGTYYFRVTDTANKNNNVDYYFSAFAYSNDPVVTRIAGEDRYETAVEIAKMGFEEGYTPEVVLATGQNFPDALAGAPLALQLGAPILLSPTKELPASVKEALTYFGTEHVTILGGATAISKNIEKSLTKMGIDYDRIEGKDRYDTAAKIAKEIDPYFSDTAFVTYGGNFPDALSVASVAASQGSPILLTKTKELPAVTVKALKNYNDTYVIGGTAVVSNTVFNKLPHPKRIAGDNRYDTSVQVARQLDLPGEFVNLATGENYADALSGSVLAANFYEPVLLTKKNELPEEVKDLFIDKETFFFTIFGGPNAVSEDVEDEIWEMFE</sequence>
<accession>A0A845ERC3</accession>
<dbReference type="Pfam" id="PF04122">
    <property type="entry name" value="CW_binding_2"/>
    <property type="match status" value="3"/>
</dbReference>
<dbReference type="Proteomes" id="UP000447833">
    <property type="component" value="Unassembled WGS sequence"/>
</dbReference>
<dbReference type="PANTHER" id="PTHR30032:SF8">
    <property type="entry name" value="GERMINATION-SPECIFIC N-ACETYLMURAMOYL-L-ALANINE AMIDASE"/>
    <property type="match status" value="1"/>
</dbReference>
<dbReference type="Gene3D" id="3.40.50.12090">
    <property type="match status" value="2"/>
</dbReference>
<name>A0A845ERC3_9BACL</name>
<dbReference type="Gene3D" id="2.60.120.380">
    <property type="match status" value="1"/>
</dbReference>
<evidence type="ECO:0000313" key="1">
    <source>
        <dbReference type="EMBL" id="MYL62259.1"/>
    </source>
</evidence>
<organism evidence="1 2">
    <name type="scientific">Guptibacillus hwajinpoensis</name>
    <dbReference type="NCBI Taxonomy" id="208199"/>
    <lineage>
        <taxon>Bacteria</taxon>
        <taxon>Bacillati</taxon>
        <taxon>Bacillota</taxon>
        <taxon>Bacilli</taxon>
        <taxon>Bacillales</taxon>
        <taxon>Guptibacillaceae</taxon>
        <taxon>Guptibacillus</taxon>
    </lineage>
</organism>
<proteinExistence type="predicted"/>
<dbReference type="EMBL" id="WMEY01000001">
    <property type="protein sequence ID" value="MYL62259.1"/>
    <property type="molecule type" value="Genomic_DNA"/>
</dbReference>
<evidence type="ECO:0000313" key="2">
    <source>
        <dbReference type="Proteomes" id="UP000447833"/>
    </source>
</evidence>
<protein>
    <recommendedName>
        <fullName evidence="3">Cell wall-binding repeat-containing protein</fullName>
    </recommendedName>
</protein>
<dbReference type="SUPFAM" id="SSF89260">
    <property type="entry name" value="Collagen-binding domain"/>
    <property type="match status" value="1"/>
</dbReference>
<reference evidence="1 2" key="1">
    <citation type="submission" date="2019-11" db="EMBL/GenBank/DDBJ databases">
        <title>Genome sequences of 17 halophilic strains isolated from different environments.</title>
        <authorList>
            <person name="Furrow R.E."/>
        </authorList>
    </citation>
    <scope>NUCLEOTIDE SEQUENCE [LARGE SCALE GENOMIC DNA]</scope>
    <source>
        <strain evidence="1 2">22506_14_FS</strain>
    </source>
</reference>
<gene>
    <name evidence="1" type="ORF">GLW07_02700</name>
</gene>
<evidence type="ECO:0008006" key="3">
    <source>
        <dbReference type="Google" id="ProtNLM"/>
    </source>
</evidence>
<dbReference type="PANTHER" id="PTHR30032">
    <property type="entry name" value="N-ACETYLMURAMOYL-L-ALANINE AMIDASE-RELATED"/>
    <property type="match status" value="1"/>
</dbReference>
<dbReference type="InterPro" id="IPR051922">
    <property type="entry name" value="Bact_Sporulation_Assoc"/>
</dbReference>
<dbReference type="AlphaFoldDB" id="A0A845ERC3"/>
<dbReference type="InterPro" id="IPR007253">
    <property type="entry name" value="Cell_wall-bd_2"/>
</dbReference>
<comment type="caution">
    <text evidence="1">The sequence shown here is derived from an EMBL/GenBank/DDBJ whole genome shotgun (WGS) entry which is preliminary data.</text>
</comment>